<name>A0AA88XH65_PINIB</name>
<evidence type="ECO:0000313" key="3">
    <source>
        <dbReference type="Proteomes" id="UP001186944"/>
    </source>
</evidence>
<feature type="compositionally biased region" description="Polar residues" evidence="1">
    <location>
        <begin position="565"/>
        <end position="576"/>
    </location>
</feature>
<feature type="region of interest" description="Disordered" evidence="1">
    <location>
        <begin position="469"/>
        <end position="489"/>
    </location>
</feature>
<feature type="compositionally biased region" description="Low complexity" evidence="1">
    <location>
        <begin position="180"/>
        <end position="195"/>
    </location>
</feature>
<proteinExistence type="predicted"/>
<gene>
    <name evidence="2" type="ORF">FSP39_001795</name>
</gene>
<reference evidence="2" key="1">
    <citation type="submission" date="2019-08" db="EMBL/GenBank/DDBJ databases">
        <title>The improved chromosome-level genome for the pearl oyster Pinctada fucata martensii using PacBio sequencing and Hi-C.</title>
        <authorList>
            <person name="Zheng Z."/>
        </authorList>
    </citation>
    <scope>NUCLEOTIDE SEQUENCE</scope>
    <source>
        <strain evidence="2">ZZ-2019</strain>
        <tissue evidence="2">Adductor muscle</tissue>
    </source>
</reference>
<feature type="compositionally biased region" description="Basic and acidic residues" evidence="1">
    <location>
        <begin position="888"/>
        <end position="917"/>
    </location>
</feature>
<feature type="region of interest" description="Disordered" evidence="1">
    <location>
        <begin position="848"/>
        <end position="917"/>
    </location>
</feature>
<keyword evidence="3" id="KW-1185">Reference proteome</keyword>
<sequence length="917" mass="105054">MIHDMDLYLRAGIKGMFALHFRMPDSCLLTHQCKLSSCTVQTSRRRTVYSPRAYDDLYVPALVYPRHRIDTTGEENSIRRSVNDELVYTTHVVDDTYDLAAKSRNRDQEILRDANRAIPPSSADQTLPTASLKASAPPKPFRRFLDANSGRSHSQGNFEWKSPAARAYFTARDIRNSTFAPSSSSILSPYESPRSTPERDLGAYGRRKKHKVLGSKIRVRGFSRKYPDKRSRRPPELYLDAESSLSDGAEEYGSDDDYQEYANDEDDDVYSSNSEYTPYYYTRERSPSPSDYVPFTPRRMLTYEDPEDDVGYGSKLGSLPDLSVQPYYSRRSEPGDEGVADDILFHNVVAQTAAKARAALRDVNLDDYESASIVLSVEGEMKDPRKGGEALGFQYISRPIPLKGPMLAYGPGSYAATSGTDSAFDKYFSEMRSFREQVRQRLESGYQALRDASTTYRSKYYSASKALPYHSSSTSYDRPRDNYEDLPSYTSSYTPLKYRKRLEEESEDRLLLYPVSQRDSLPLCHQLNPHMVPQTRWSYVDTEFYQSPRAAVAARRARSHPPASTVTVTQQTSRLSSVPPRPVVVTAPPPYVRRPRQVVVVNYPKSSLSSASVNESIDKPAKAGGVVPWREYYRASPRKIFIDLPRGVMQKHMVIRTLGRNFVLPYHRYQYVPYVPLPSYFNTPLEPKPLKAYTPVRVLASPLPYKRRFSRKAALVGNKVDVVLPAGHRKRPKSKFAADVMREINLKKAHETTEFYESQAKAHWDEFGDVTKPKNLLSWKYRLDARMKPDDLLYQPTTYNTLHSRLRNVHDKMDRHRQLMDRYLDVKIRPHTEDVQTRVMSMYVEMERRNPLPPTGVSTKSTSDYGESRNTPVRLKTPAPYIQHRLRMSSEEPSKAKEDYKPMSGRETKSKAGHMQE</sequence>
<feature type="region of interest" description="Disordered" evidence="1">
    <location>
        <begin position="556"/>
        <end position="580"/>
    </location>
</feature>
<protein>
    <submittedName>
        <fullName evidence="2">Uncharacterized protein</fullName>
    </submittedName>
</protein>
<feature type="region of interest" description="Disordered" evidence="1">
    <location>
        <begin position="223"/>
        <end position="274"/>
    </location>
</feature>
<feature type="region of interest" description="Disordered" evidence="1">
    <location>
        <begin position="180"/>
        <end position="209"/>
    </location>
</feature>
<feature type="region of interest" description="Disordered" evidence="1">
    <location>
        <begin position="115"/>
        <end position="158"/>
    </location>
</feature>
<organism evidence="2 3">
    <name type="scientific">Pinctada imbricata</name>
    <name type="common">Atlantic pearl-oyster</name>
    <name type="synonym">Pinctada martensii</name>
    <dbReference type="NCBI Taxonomy" id="66713"/>
    <lineage>
        <taxon>Eukaryota</taxon>
        <taxon>Metazoa</taxon>
        <taxon>Spiralia</taxon>
        <taxon>Lophotrochozoa</taxon>
        <taxon>Mollusca</taxon>
        <taxon>Bivalvia</taxon>
        <taxon>Autobranchia</taxon>
        <taxon>Pteriomorphia</taxon>
        <taxon>Pterioida</taxon>
        <taxon>Pterioidea</taxon>
        <taxon>Pteriidae</taxon>
        <taxon>Pinctada</taxon>
    </lineage>
</organism>
<comment type="caution">
    <text evidence="2">The sequence shown here is derived from an EMBL/GenBank/DDBJ whole genome shotgun (WGS) entry which is preliminary data.</text>
</comment>
<dbReference type="EMBL" id="VSWD01000012">
    <property type="protein sequence ID" value="KAK3085341.1"/>
    <property type="molecule type" value="Genomic_DNA"/>
</dbReference>
<feature type="compositionally biased region" description="Basic and acidic residues" evidence="1">
    <location>
        <begin position="225"/>
        <end position="235"/>
    </location>
</feature>
<dbReference type="AlphaFoldDB" id="A0AA88XH65"/>
<dbReference type="Proteomes" id="UP001186944">
    <property type="component" value="Unassembled WGS sequence"/>
</dbReference>
<evidence type="ECO:0000313" key="2">
    <source>
        <dbReference type="EMBL" id="KAK3085341.1"/>
    </source>
</evidence>
<feature type="compositionally biased region" description="Acidic residues" evidence="1">
    <location>
        <begin position="248"/>
        <end position="269"/>
    </location>
</feature>
<evidence type="ECO:0000256" key="1">
    <source>
        <dbReference type="SAM" id="MobiDB-lite"/>
    </source>
</evidence>
<accession>A0AA88XH65</accession>
<feature type="compositionally biased region" description="Polar residues" evidence="1">
    <location>
        <begin position="856"/>
        <end position="871"/>
    </location>
</feature>